<name>A0A7C9PNY3_9MICO</name>
<dbReference type="Gene3D" id="1.10.260.40">
    <property type="entry name" value="lambda repressor-like DNA-binding domains"/>
    <property type="match status" value="1"/>
</dbReference>
<keyword evidence="6" id="KW-1185">Reference proteome</keyword>
<gene>
    <name evidence="5" type="ORF">G3T37_10610</name>
</gene>
<keyword evidence="1" id="KW-0805">Transcription regulation</keyword>
<evidence type="ECO:0000256" key="3">
    <source>
        <dbReference type="ARBA" id="ARBA00023163"/>
    </source>
</evidence>
<evidence type="ECO:0000313" key="6">
    <source>
        <dbReference type="Proteomes" id="UP000479756"/>
    </source>
</evidence>
<dbReference type="EMBL" id="JAAGWZ010000003">
    <property type="protein sequence ID" value="NEM91806.1"/>
    <property type="molecule type" value="Genomic_DNA"/>
</dbReference>
<dbReference type="Pfam" id="PF00356">
    <property type="entry name" value="LacI"/>
    <property type="match status" value="1"/>
</dbReference>
<organism evidence="5 6">
    <name type="scientific">Galbitalea soli</name>
    <dbReference type="NCBI Taxonomy" id="1268042"/>
    <lineage>
        <taxon>Bacteria</taxon>
        <taxon>Bacillati</taxon>
        <taxon>Actinomycetota</taxon>
        <taxon>Actinomycetes</taxon>
        <taxon>Micrococcales</taxon>
        <taxon>Microbacteriaceae</taxon>
        <taxon>Galbitalea</taxon>
    </lineage>
</organism>
<dbReference type="InterPro" id="IPR010982">
    <property type="entry name" value="Lambda_DNA-bd_dom_sf"/>
</dbReference>
<dbReference type="PRINTS" id="PR00036">
    <property type="entry name" value="HTHLACI"/>
</dbReference>
<accession>A0A7C9PNY3</accession>
<dbReference type="InterPro" id="IPR028082">
    <property type="entry name" value="Peripla_BP_I"/>
</dbReference>
<dbReference type="CDD" id="cd06267">
    <property type="entry name" value="PBP1_LacI_sugar_binding-like"/>
    <property type="match status" value="1"/>
</dbReference>
<dbReference type="GO" id="GO:0000976">
    <property type="term" value="F:transcription cis-regulatory region binding"/>
    <property type="evidence" value="ECO:0007669"/>
    <property type="project" value="TreeGrafter"/>
</dbReference>
<dbReference type="SMART" id="SM00354">
    <property type="entry name" value="HTH_LACI"/>
    <property type="match status" value="1"/>
</dbReference>
<reference evidence="5 6" key="1">
    <citation type="journal article" date="2014" name="Int. J. Syst. Evol. Microbiol.">
        <title>Description of Galbitalea soli gen. nov., sp. nov., and Frondihabitans sucicola sp. nov.</title>
        <authorList>
            <person name="Kim S.J."/>
            <person name="Lim J.M."/>
            <person name="Ahn J.H."/>
            <person name="Weon H.Y."/>
            <person name="Hamada M."/>
            <person name="Suzuki K."/>
            <person name="Ahn T.Y."/>
            <person name="Kwon S.W."/>
        </authorList>
    </citation>
    <scope>NUCLEOTIDE SEQUENCE [LARGE SCALE GENOMIC DNA]</scope>
    <source>
        <strain evidence="5 6">NBRC 108727</strain>
    </source>
</reference>
<evidence type="ECO:0000256" key="1">
    <source>
        <dbReference type="ARBA" id="ARBA00023015"/>
    </source>
</evidence>
<evidence type="ECO:0000259" key="4">
    <source>
        <dbReference type="PROSITE" id="PS50932"/>
    </source>
</evidence>
<dbReference type="PROSITE" id="PS50932">
    <property type="entry name" value="HTH_LACI_2"/>
    <property type="match status" value="1"/>
</dbReference>
<dbReference type="Pfam" id="PF13377">
    <property type="entry name" value="Peripla_BP_3"/>
    <property type="match status" value="1"/>
</dbReference>
<dbReference type="GO" id="GO:0003700">
    <property type="term" value="F:DNA-binding transcription factor activity"/>
    <property type="evidence" value="ECO:0007669"/>
    <property type="project" value="TreeGrafter"/>
</dbReference>
<dbReference type="SUPFAM" id="SSF47413">
    <property type="entry name" value="lambda repressor-like DNA-binding domains"/>
    <property type="match status" value="1"/>
</dbReference>
<dbReference type="InterPro" id="IPR046335">
    <property type="entry name" value="LacI/GalR-like_sensor"/>
</dbReference>
<proteinExistence type="predicted"/>
<comment type="caution">
    <text evidence="5">The sequence shown here is derived from an EMBL/GenBank/DDBJ whole genome shotgun (WGS) entry which is preliminary data.</text>
</comment>
<evidence type="ECO:0000313" key="5">
    <source>
        <dbReference type="EMBL" id="NEM91806.1"/>
    </source>
</evidence>
<sequence length="340" mass="36198">MARDSTRPRRATIHDVARVSGISRGTVSRVLNGERYVSDQARVAVEAAVKEVGYVRNTAARNLVTQRSRAVALVVHEPHSLVLEDPNIGNILLGTNAVLSEADYQMVTLILDSQRDSDRVAEYLRGGFVDGAIILSARSGDPIALAIAQLGIPAAFVGHPTDTPDVPFIGIDNTAAARGITERLMATGRRRIGMIAAALDRDSGSDRLSGFTLALGDAFDPDLVVRYPLYSYQTGVDGMRELLERAPDIDGVFAASDAVAAGAMDVLREWGRSVPGDIGIVGFDDSSWALRCTPALSTVRQPADALGRRAAQQVLDQLAGAEPPSGGTLLDTEIVWRDSA</sequence>
<dbReference type="AlphaFoldDB" id="A0A7C9PNY3"/>
<dbReference type="PANTHER" id="PTHR30146">
    <property type="entry name" value="LACI-RELATED TRANSCRIPTIONAL REPRESSOR"/>
    <property type="match status" value="1"/>
</dbReference>
<dbReference type="Gene3D" id="3.40.50.2300">
    <property type="match status" value="2"/>
</dbReference>
<dbReference type="RefSeq" id="WP_163473874.1">
    <property type="nucleotide sequence ID" value="NZ_JAAGWZ010000003.1"/>
</dbReference>
<protein>
    <submittedName>
        <fullName evidence="5">LacI family transcriptional regulator</fullName>
    </submittedName>
</protein>
<keyword evidence="2" id="KW-0238">DNA-binding</keyword>
<evidence type="ECO:0000256" key="2">
    <source>
        <dbReference type="ARBA" id="ARBA00023125"/>
    </source>
</evidence>
<dbReference type="PANTHER" id="PTHR30146:SF109">
    <property type="entry name" value="HTH-TYPE TRANSCRIPTIONAL REGULATOR GALS"/>
    <property type="match status" value="1"/>
</dbReference>
<dbReference type="InterPro" id="IPR000843">
    <property type="entry name" value="HTH_LacI"/>
</dbReference>
<keyword evidence="3" id="KW-0804">Transcription</keyword>
<dbReference type="SUPFAM" id="SSF53822">
    <property type="entry name" value="Periplasmic binding protein-like I"/>
    <property type="match status" value="1"/>
</dbReference>
<dbReference type="CDD" id="cd01392">
    <property type="entry name" value="HTH_LacI"/>
    <property type="match status" value="1"/>
</dbReference>
<dbReference type="Proteomes" id="UP000479756">
    <property type="component" value="Unassembled WGS sequence"/>
</dbReference>
<feature type="domain" description="HTH lacI-type" evidence="4">
    <location>
        <begin position="11"/>
        <end position="65"/>
    </location>
</feature>